<evidence type="ECO:0000313" key="1">
    <source>
        <dbReference type="EMBL" id="ETZ17769.1"/>
    </source>
</evidence>
<comment type="caution">
    <text evidence="1">The sequence shown here is derived from an EMBL/GenBank/DDBJ whole genome shotgun (WGS) entry which is preliminary data.</text>
</comment>
<proteinExistence type="predicted"/>
<reference evidence="1 2" key="1">
    <citation type="submission" date="2013-12" db="EMBL/GenBank/DDBJ databases">
        <title>Comparative genomics of relapsing fever spirochetes.</title>
        <authorList>
            <person name="Schwan T.G."/>
            <person name="Raffel S.J."/>
            <person name="Porcella S.F."/>
        </authorList>
    </citation>
    <scope>NUCLEOTIDE SEQUENCE [LARGE SCALE GENOMIC DNA]</scope>
    <source>
        <strain evidence="1 2">CR2A</strain>
    </source>
</reference>
<dbReference type="PATRIC" id="fig|1432657.3.peg.1278"/>
<dbReference type="Proteomes" id="UP000019148">
    <property type="component" value="Unassembled WGS sequence"/>
</dbReference>
<sequence length="81" mass="9364">MNKENINKPSKFLVNIAMLFASKKGNFDDFYSKIIESQNMNLMNLAIKGAVYNKSALLLDRLKEIKKTTNSEYLKKLLVNY</sequence>
<name>W6TKH6_9SPIR</name>
<protein>
    <submittedName>
        <fullName evidence="1">Putative exported protein</fullName>
    </submittedName>
</protein>
<dbReference type="EMBL" id="AZIT01000005">
    <property type="protein sequence ID" value="ETZ17769.1"/>
    <property type="molecule type" value="Genomic_DNA"/>
</dbReference>
<accession>W6TKH6</accession>
<evidence type="ECO:0000313" key="2">
    <source>
        <dbReference type="Proteomes" id="UP000019148"/>
    </source>
</evidence>
<dbReference type="AlphaFoldDB" id="W6TKH6"/>
<organism evidence="1 2">
    <name type="scientific">Borrelia duttonii CR2A</name>
    <dbReference type="NCBI Taxonomy" id="1432657"/>
    <lineage>
        <taxon>Bacteria</taxon>
        <taxon>Pseudomonadati</taxon>
        <taxon>Spirochaetota</taxon>
        <taxon>Spirochaetia</taxon>
        <taxon>Spirochaetales</taxon>
        <taxon>Borreliaceae</taxon>
        <taxon>Borrelia</taxon>
    </lineage>
</organism>
<gene>
    <name evidence="1" type="ORF">BDCR2A_01299</name>
</gene>